<feature type="signal peptide" evidence="1">
    <location>
        <begin position="1"/>
        <end position="17"/>
    </location>
</feature>
<evidence type="ECO:0000256" key="1">
    <source>
        <dbReference type="SAM" id="SignalP"/>
    </source>
</evidence>
<name>A0A2H3B3Y1_9AGAR</name>
<dbReference type="AlphaFoldDB" id="A0A2H3B3Y1"/>
<sequence length="112" mass="12695">MDKHVLSLIIPLYGSLASRLAVLCSCPRFRLKDRHLSVRSFSAGASEVYHVEIKHETVSKLNLEEEGATLDPVSYRTSRKPDGCLTRTEYWQLDYDTGIRLVILDKQLAKSS</sequence>
<protein>
    <submittedName>
        <fullName evidence="2">Uncharacterized protein</fullName>
    </submittedName>
</protein>
<accession>A0A2H3B3Y1</accession>
<keyword evidence="3" id="KW-1185">Reference proteome</keyword>
<dbReference type="Proteomes" id="UP000218334">
    <property type="component" value="Unassembled WGS sequence"/>
</dbReference>
<gene>
    <name evidence="2" type="ORF">ARMSODRAFT_430294</name>
</gene>
<keyword evidence="1" id="KW-0732">Signal</keyword>
<dbReference type="EMBL" id="KZ293444">
    <property type="protein sequence ID" value="PBK65609.1"/>
    <property type="molecule type" value="Genomic_DNA"/>
</dbReference>
<evidence type="ECO:0000313" key="2">
    <source>
        <dbReference type="EMBL" id="PBK65609.1"/>
    </source>
</evidence>
<proteinExistence type="predicted"/>
<reference evidence="3" key="1">
    <citation type="journal article" date="2017" name="Nat. Ecol. Evol.">
        <title>Genome expansion and lineage-specific genetic innovations in the forest pathogenic fungi Armillaria.</title>
        <authorList>
            <person name="Sipos G."/>
            <person name="Prasanna A.N."/>
            <person name="Walter M.C."/>
            <person name="O'Connor E."/>
            <person name="Balint B."/>
            <person name="Krizsan K."/>
            <person name="Kiss B."/>
            <person name="Hess J."/>
            <person name="Varga T."/>
            <person name="Slot J."/>
            <person name="Riley R."/>
            <person name="Boka B."/>
            <person name="Rigling D."/>
            <person name="Barry K."/>
            <person name="Lee J."/>
            <person name="Mihaltcheva S."/>
            <person name="LaButti K."/>
            <person name="Lipzen A."/>
            <person name="Waldron R."/>
            <person name="Moloney N.M."/>
            <person name="Sperisen C."/>
            <person name="Kredics L."/>
            <person name="Vagvoelgyi C."/>
            <person name="Patrignani A."/>
            <person name="Fitzpatrick D."/>
            <person name="Nagy I."/>
            <person name="Doyle S."/>
            <person name="Anderson J.B."/>
            <person name="Grigoriev I.V."/>
            <person name="Gueldener U."/>
            <person name="Muensterkoetter M."/>
            <person name="Nagy L.G."/>
        </authorList>
    </citation>
    <scope>NUCLEOTIDE SEQUENCE [LARGE SCALE GENOMIC DNA]</scope>
    <source>
        <strain evidence="3">28-4</strain>
    </source>
</reference>
<feature type="chain" id="PRO_5013870712" evidence="1">
    <location>
        <begin position="18"/>
        <end position="112"/>
    </location>
</feature>
<organism evidence="2 3">
    <name type="scientific">Armillaria solidipes</name>
    <dbReference type="NCBI Taxonomy" id="1076256"/>
    <lineage>
        <taxon>Eukaryota</taxon>
        <taxon>Fungi</taxon>
        <taxon>Dikarya</taxon>
        <taxon>Basidiomycota</taxon>
        <taxon>Agaricomycotina</taxon>
        <taxon>Agaricomycetes</taxon>
        <taxon>Agaricomycetidae</taxon>
        <taxon>Agaricales</taxon>
        <taxon>Marasmiineae</taxon>
        <taxon>Physalacriaceae</taxon>
        <taxon>Armillaria</taxon>
    </lineage>
</organism>
<evidence type="ECO:0000313" key="3">
    <source>
        <dbReference type="Proteomes" id="UP000218334"/>
    </source>
</evidence>